<accession>A0ABT8NY01</accession>
<organism evidence="2 3">
    <name type="scientific">Burkholderia orbicola</name>
    <dbReference type="NCBI Taxonomy" id="2978683"/>
    <lineage>
        <taxon>Bacteria</taxon>
        <taxon>Pseudomonadati</taxon>
        <taxon>Pseudomonadota</taxon>
        <taxon>Betaproteobacteria</taxon>
        <taxon>Burkholderiales</taxon>
        <taxon>Burkholderiaceae</taxon>
        <taxon>Burkholderia</taxon>
        <taxon>Burkholderia cepacia complex</taxon>
    </lineage>
</organism>
<dbReference type="Gene3D" id="2.40.160.10">
    <property type="entry name" value="Porin"/>
    <property type="match status" value="1"/>
</dbReference>
<keyword evidence="3" id="KW-1185">Reference proteome</keyword>
<evidence type="ECO:0000259" key="1">
    <source>
        <dbReference type="Pfam" id="PF13609"/>
    </source>
</evidence>
<dbReference type="InterPro" id="IPR023614">
    <property type="entry name" value="Porin_dom_sf"/>
</dbReference>
<dbReference type="SUPFAM" id="SSF56935">
    <property type="entry name" value="Porins"/>
    <property type="match status" value="1"/>
</dbReference>
<sequence>MQYALGAITAGAYYSDSRYRPDGASGFARPQVYRNASVYGVWQATSRLTAELAYNDLRASGDSSARYRQVSGGTSYLLTKRTDLYSMVGYAHASGSNGRGAAQAVVGATAVDAGGPTQWRFNAGFRHRF</sequence>
<dbReference type="EMBL" id="JAUJQL010000014">
    <property type="protein sequence ID" value="MDN7526344.1"/>
    <property type="molecule type" value="Genomic_DNA"/>
</dbReference>
<comment type="caution">
    <text evidence="2">The sequence shown here is derived from an EMBL/GenBank/DDBJ whole genome shotgun (WGS) entry which is preliminary data.</text>
</comment>
<reference evidence="2" key="1">
    <citation type="submission" date="2023-07" db="EMBL/GenBank/DDBJ databases">
        <title>A collection of bacterial strains from the Burkholderia cepacia Research Laboratory and Repository.</title>
        <authorList>
            <person name="Lipuma J."/>
            <person name="Spilker T."/>
            <person name="Caverly L."/>
        </authorList>
    </citation>
    <scope>NUCLEOTIDE SEQUENCE</scope>
    <source>
        <strain evidence="2">AU45194</strain>
    </source>
</reference>
<feature type="domain" description="Porin" evidence="1">
    <location>
        <begin position="2"/>
        <end position="95"/>
    </location>
</feature>
<evidence type="ECO:0000313" key="2">
    <source>
        <dbReference type="EMBL" id="MDN7526344.1"/>
    </source>
</evidence>
<dbReference type="Proteomes" id="UP001172217">
    <property type="component" value="Unassembled WGS sequence"/>
</dbReference>
<dbReference type="Pfam" id="PF13609">
    <property type="entry name" value="Porin_4"/>
    <property type="match status" value="1"/>
</dbReference>
<name>A0ABT8NY01_9BURK</name>
<gene>
    <name evidence="2" type="ORF">QZM70_25725</name>
</gene>
<proteinExistence type="predicted"/>
<dbReference type="InterPro" id="IPR033900">
    <property type="entry name" value="Gram_neg_porin_domain"/>
</dbReference>
<evidence type="ECO:0000313" key="3">
    <source>
        <dbReference type="Proteomes" id="UP001172217"/>
    </source>
</evidence>
<protein>
    <submittedName>
        <fullName evidence="2">Porin</fullName>
    </submittedName>
</protein>